<dbReference type="Proteomes" id="UP000267003">
    <property type="component" value="Unassembled WGS sequence"/>
</dbReference>
<dbReference type="Pfam" id="PF00534">
    <property type="entry name" value="Glycos_transf_1"/>
    <property type="match status" value="1"/>
</dbReference>
<keyword evidence="1 4" id="KW-0808">Transferase</keyword>
<keyword evidence="5" id="KW-1185">Reference proteome</keyword>
<evidence type="ECO:0000259" key="3">
    <source>
        <dbReference type="Pfam" id="PF00534"/>
    </source>
</evidence>
<dbReference type="PANTHER" id="PTHR46401">
    <property type="entry name" value="GLYCOSYLTRANSFERASE WBBK-RELATED"/>
    <property type="match status" value="1"/>
</dbReference>
<sequence length="548" mass="59872">MANVSLWNSKRGTASSSAEAVHQLVPRLAWGDAVGNQVRYLRDLLRGWGYASEIYAEQWDEACRDEVRPARDYARDAGRDTALLVHHSFESRLVPLVAKAKGRKALLYHNVTPERFFEGSDRHVARGSRLAREELVQLREHVTHAWAYSHFSVEELSAAGYRDASVLPFAVDWNAFNVPPDAALRAQVEDGCANVLFVGRTVPSKRLEDVLRVFTAYQRLYQPRSRLLVAGTLYSTAPYDASVLALREQLGPDRVVFLGRVDAAQLSACFASATAYLSMSRHEGFGVPLLEAMYRGVPVVAYGAAAVPETMGGAGLTTLSDDPAQVAGLLAVLERDPALRARVVEAQRQRLAPLGQQAVAQRVREALTPFLEGRPPSALQPATPSVTVVCPGFDAAPDAPMSRLARAVADRLPDARLWTVRRQVMPLQLAPRKERDGATRVWRFTPDEPSFGPDRDTPPSSSLETGVRCAPGPLLFAGADEDVARRTVSRLPPGTRAAGIWAAPRAPDAAVRQALGTRLWELTPGRDLTSLAGELARELDVEGRPHAR</sequence>
<reference evidence="5" key="1">
    <citation type="submission" date="2018-09" db="EMBL/GenBank/DDBJ databases">
        <authorList>
            <person name="Livingstone P.G."/>
            <person name="Whitworth D.E."/>
        </authorList>
    </citation>
    <scope>NUCLEOTIDE SEQUENCE [LARGE SCALE GENOMIC DNA]</scope>
    <source>
        <strain evidence="5">AB050A</strain>
    </source>
</reference>
<name>A0A3A8QIN7_9BACT</name>
<dbReference type="GO" id="GO:0016757">
    <property type="term" value="F:glycosyltransferase activity"/>
    <property type="evidence" value="ECO:0007669"/>
    <property type="project" value="InterPro"/>
</dbReference>
<protein>
    <submittedName>
        <fullName evidence="4">Glycosyltransferase</fullName>
    </submittedName>
</protein>
<evidence type="ECO:0000313" key="5">
    <source>
        <dbReference type="Proteomes" id="UP000267003"/>
    </source>
</evidence>
<dbReference type="InterPro" id="IPR001296">
    <property type="entry name" value="Glyco_trans_1"/>
</dbReference>
<accession>A0A3A8QIN7</accession>
<feature type="domain" description="Glycosyl transferase family 1" evidence="3">
    <location>
        <begin position="195"/>
        <end position="350"/>
    </location>
</feature>
<evidence type="ECO:0000256" key="2">
    <source>
        <dbReference type="SAM" id="MobiDB-lite"/>
    </source>
</evidence>
<dbReference type="SUPFAM" id="SSF53756">
    <property type="entry name" value="UDP-Glycosyltransferase/glycogen phosphorylase"/>
    <property type="match status" value="1"/>
</dbReference>
<organism evidence="4 5">
    <name type="scientific">Corallococcus aberystwythensis</name>
    <dbReference type="NCBI Taxonomy" id="2316722"/>
    <lineage>
        <taxon>Bacteria</taxon>
        <taxon>Pseudomonadati</taxon>
        <taxon>Myxococcota</taxon>
        <taxon>Myxococcia</taxon>
        <taxon>Myxococcales</taxon>
        <taxon>Cystobacterineae</taxon>
        <taxon>Myxococcaceae</taxon>
        <taxon>Corallococcus</taxon>
    </lineage>
</organism>
<dbReference type="OrthoDB" id="9801609at2"/>
<dbReference type="PANTHER" id="PTHR46401:SF2">
    <property type="entry name" value="GLYCOSYLTRANSFERASE WBBK-RELATED"/>
    <property type="match status" value="1"/>
</dbReference>
<comment type="caution">
    <text evidence="4">The sequence shown here is derived from an EMBL/GenBank/DDBJ whole genome shotgun (WGS) entry which is preliminary data.</text>
</comment>
<dbReference type="RefSeq" id="WP_120555537.1">
    <property type="nucleotide sequence ID" value="NZ_RAWK01000060.1"/>
</dbReference>
<evidence type="ECO:0000256" key="1">
    <source>
        <dbReference type="ARBA" id="ARBA00022679"/>
    </source>
</evidence>
<dbReference type="GO" id="GO:0009103">
    <property type="term" value="P:lipopolysaccharide biosynthetic process"/>
    <property type="evidence" value="ECO:0007669"/>
    <property type="project" value="TreeGrafter"/>
</dbReference>
<feature type="region of interest" description="Disordered" evidence="2">
    <location>
        <begin position="443"/>
        <end position="465"/>
    </location>
</feature>
<proteinExistence type="predicted"/>
<evidence type="ECO:0000313" key="4">
    <source>
        <dbReference type="EMBL" id="RKH68609.1"/>
    </source>
</evidence>
<dbReference type="EMBL" id="RAWK01000060">
    <property type="protein sequence ID" value="RKH68609.1"/>
    <property type="molecule type" value="Genomic_DNA"/>
</dbReference>
<gene>
    <name evidence="4" type="ORF">D7W81_12210</name>
</gene>
<dbReference type="Gene3D" id="3.40.50.2000">
    <property type="entry name" value="Glycogen Phosphorylase B"/>
    <property type="match status" value="2"/>
</dbReference>
<dbReference type="AlphaFoldDB" id="A0A3A8QIN7"/>